<organism evidence="2 3">
    <name type="scientific">Vanilla planifolia</name>
    <name type="common">Vanilla</name>
    <dbReference type="NCBI Taxonomy" id="51239"/>
    <lineage>
        <taxon>Eukaryota</taxon>
        <taxon>Viridiplantae</taxon>
        <taxon>Streptophyta</taxon>
        <taxon>Embryophyta</taxon>
        <taxon>Tracheophyta</taxon>
        <taxon>Spermatophyta</taxon>
        <taxon>Magnoliopsida</taxon>
        <taxon>Liliopsida</taxon>
        <taxon>Asparagales</taxon>
        <taxon>Orchidaceae</taxon>
        <taxon>Vanilloideae</taxon>
        <taxon>Vanilleae</taxon>
        <taxon>Vanilla</taxon>
    </lineage>
</organism>
<gene>
    <name evidence="2" type="ORF">HPP92_019070</name>
</gene>
<accession>A0A835QB45</accession>
<evidence type="ECO:0000313" key="3">
    <source>
        <dbReference type="Proteomes" id="UP000636800"/>
    </source>
</evidence>
<dbReference type="OrthoDB" id="410267at2759"/>
<protein>
    <submittedName>
        <fullName evidence="2">Uncharacterized protein</fullName>
    </submittedName>
</protein>
<comment type="caution">
    <text evidence="2">The sequence shown here is derived from an EMBL/GenBank/DDBJ whole genome shotgun (WGS) entry which is preliminary data.</text>
</comment>
<evidence type="ECO:0000313" key="2">
    <source>
        <dbReference type="EMBL" id="KAG0467490.1"/>
    </source>
</evidence>
<dbReference type="Proteomes" id="UP000636800">
    <property type="component" value="Unassembled WGS sequence"/>
</dbReference>
<sequence>MKNQGPDLHHQYKPGSPTALGGPRVKNQIGPVGGITPFCTQPTQEERGNRKGCAIMDEEWLTEI</sequence>
<dbReference type="EMBL" id="JADCNL010000009">
    <property type="protein sequence ID" value="KAG0467490.1"/>
    <property type="molecule type" value="Genomic_DNA"/>
</dbReference>
<name>A0A835QB45_VANPL</name>
<evidence type="ECO:0000256" key="1">
    <source>
        <dbReference type="SAM" id="MobiDB-lite"/>
    </source>
</evidence>
<reference evidence="2 3" key="1">
    <citation type="journal article" date="2020" name="Nat. Food">
        <title>A phased Vanilla planifolia genome enables genetic improvement of flavour and production.</title>
        <authorList>
            <person name="Hasing T."/>
            <person name="Tang H."/>
            <person name="Brym M."/>
            <person name="Khazi F."/>
            <person name="Huang T."/>
            <person name="Chambers A.H."/>
        </authorList>
    </citation>
    <scope>NUCLEOTIDE SEQUENCE [LARGE SCALE GENOMIC DNA]</scope>
    <source>
        <tissue evidence="2">Leaf</tissue>
    </source>
</reference>
<proteinExistence type="predicted"/>
<feature type="region of interest" description="Disordered" evidence="1">
    <location>
        <begin position="1"/>
        <end position="52"/>
    </location>
</feature>
<keyword evidence="3" id="KW-1185">Reference proteome</keyword>
<dbReference type="AlphaFoldDB" id="A0A835QB45"/>